<accession>A0A6J4KLP8</accession>
<evidence type="ECO:0000256" key="1">
    <source>
        <dbReference type="SAM" id="MobiDB-lite"/>
    </source>
</evidence>
<name>A0A6J4KLP8_9SPHI</name>
<sequence>METPLAREDEPAAPGANASPGRHRMSPEREVQQVLARYVRAADARDGAAMSNLFTPDGQVETYYVHAGKPELIFVLSGREAIAHAVSNLMKPHPDRGWSHHTTYDLIIEVDGDRATIDAQFITYNVVGDARPAEGWPAGTLGVQGKITPIESGYYQPSLRQTEDGWKIARHRILMDMPMAIPGA</sequence>
<evidence type="ECO:0000259" key="2">
    <source>
        <dbReference type="Pfam" id="PF13577"/>
    </source>
</evidence>
<gene>
    <name evidence="3" type="ORF">AVDCRST_MAG56-6089</name>
</gene>
<dbReference type="Gene3D" id="3.10.450.50">
    <property type="match status" value="1"/>
</dbReference>
<dbReference type="InterPro" id="IPR037401">
    <property type="entry name" value="SnoaL-like"/>
</dbReference>
<feature type="compositionally biased region" description="Basic and acidic residues" evidence="1">
    <location>
        <begin position="1"/>
        <end position="10"/>
    </location>
</feature>
<feature type="region of interest" description="Disordered" evidence="1">
    <location>
        <begin position="1"/>
        <end position="29"/>
    </location>
</feature>
<dbReference type="InterPro" id="IPR032710">
    <property type="entry name" value="NTF2-like_dom_sf"/>
</dbReference>
<dbReference type="AlphaFoldDB" id="A0A6J4KLP8"/>
<dbReference type="SUPFAM" id="SSF54427">
    <property type="entry name" value="NTF2-like"/>
    <property type="match status" value="1"/>
</dbReference>
<dbReference type="CDD" id="cd00531">
    <property type="entry name" value="NTF2_like"/>
    <property type="match status" value="1"/>
</dbReference>
<organism evidence="3">
    <name type="scientific">uncultured Cytophagales bacterium</name>
    <dbReference type="NCBI Taxonomy" id="158755"/>
    <lineage>
        <taxon>Bacteria</taxon>
        <taxon>Pseudomonadati</taxon>
        <taxon>Bacteroidota</taxon>
        <taxon>Sphingobacteriia</taxon>
        <taxon>Sphingobacteriales</taxon>
        <taxon>environmental samples</taxon>
    </lineage>
</organism>
<protein>
    <recommendedName>
        <fullName evidence="2">SnoaL-like domain-containing protein</fullName>
    </recommendedName>
</protein>
<proteinExistence type="predicted"/>
<evidence type="ECO:0000313" key="3">
    <source>
        <dbReference type="EMBL" id="CAA9308608.1"/>
    </source>
</evidence>
<reference evidence="3" key="1">
    <citation type="submission" date="2020-02" db="EMBL/GenBank/DDBJ databases">
        <authorList>
            <person name="Meier V. D."/>
        </authorList>
    </citation>
    <scope>NUCLEOTIDE SEQUENCE</scope>
    <source>
        <strain evidence="3">AVDCRST_MAG56</strain>
    </source>
</reference>
<feature type="domain" description="SnoaL-like" evidence="2">
    <location>
        <begin position="27"/>
        <end position="170"/>
    </location>
</feature>
<dbReference type="Pfam" id="PF13577">
    <property type="entry name" value="SnoaL_4"/>
    <property type="match status" value="1"/>
</dbReference>
<dbReference type="EMBL" id="CADCTQ010000497">
    <property type="protein sequence ID" value="CAA9308608.1"/>
    <property type="molecule type" value="Genomic_DNA"/>
</dbReference>